<keyword evidence="3" id="KW-1185">Reference proteome</keyword>
<accession>A0A4S4LF60</accession>
<gene>
    <name evidence="2" type="ORF">EW145_g1248</name>
</gene>
<feature type="region of interest" description="Disordered" evidence="1">
    <location>
        <begin position="460"/>
        <end position="486"/>
    </location>
</feature>
<name>A0A4S4LF60_9AGAM</name>
<reference evidence="2 3" key="1">
    <citation type="submission" date="2019-02" db="EMBL/GenBank/DDBJ databases">
        <title>Genome sequencing of the rare red list fungi Phellinidium pouzarii.</title>
        <authorList>
            <person name="Buettner E."/>
            <person name="Kellner H."/>
        </authorList>
    </citation>
    <scope>NUCLEOTIDE SEQUENCE [LARGE SCALE GENOMIC DNA]</scope>
    <source>
        <strain evidence="2 3">DSM 108285</strain>
    </source>
</reference>
<sequence length="486" mass="54260">MATKDRLPATRPPPARKSHAIKRGDSEPLTREDLQYDLLRHIFDDQHAVFTDPFRDEEYEKKVVFRDLYVSAFVNSPRSSKAVRDKISESAQFGTDFAMLALLANVGRINTTMASLRTYHPVPALQNTDGNLQDAPRIKNALKASKLPSELKGIPSTPSDILFQRNEGRTPSTSIINLLFVFNNHSTTIGHTHFDADDTLDFTDLFLPLPIPSAARARAFLWLCFHYLEPPTEPNPYADSERGSDVRAPHLPRLSAEEAKEAGENIDPPEEIDMSLKMMEHRQKFLTREDESLHSISKRLTERDASAGIESSLTQSGGLKARGKGTSAADPSLRGRPTKHQSREALMHKTSHQMLLDAGNPSAPSEPYPRIHLPAIQPAPAPSTSLNANPGAMALHAKTGRGRRTHEIVYAPVSPERTMLQHAWHVINTTDPLIESDGEQGDEHVRLDYTRRLKTLKRLRGKSPTPVLDTQRLPPVPMDIDDRNGW</sequence>
<feature type="region of interest" description="Disordered" evidence="1">
    <location>
        <begin position="304"/>
        <end position="339"/>
    </location>
</feature>
<dbReference type="Proteomes" id="UP000308199">
    <property type="component" value="Unassembled WGS sequence"/>
</dbReference>
<dbReference type="EMBL" id="SGPK01000033">
    <property type="protein sequence ID" value="THH10536.1"/>
    <property type="molecule type" value="Genomic_DNA"/>
</dbReference>
<dbReference type="GO" id="GO:0031011">
    <property type="term" value="C:Ino80 complex"/>
    <property type="evidence" value="ECO:0007669"/>
    <property type="project" value="InterPro"/>
</dbReference>
<organism evidence="2 3">
    <name type="scientific">Phellinidium pouzarii</name>
    <dbReference type="NCBI Taxonomy" id="167371"/>
    <lineage>
        <taxon>Eukaryota</taxon>
        <taxon>Fungi</taxon>
        <taxon>Dikarya</taxon>
        <taxon>Basidiomycota</taxon>
        <taxon>Agaricomycotina</taxon>
        <taxon>Agaricomycetes</taxon>
        <taxon>Hymenochaetales</taxon>
        <taxon>Hymenochaetaceae</taxon>
        <taxon>Phellinidium</taxon>
    </lineage>
</organism>
<dbReference type="OrthoDB" id="5413003at2759"/>
<evidence type="ECO:0000256" key="1">
    <source>
        <dbReference type="SAM" id="MobiDB-lite"/>
    </source>
</evidence>
<proteinExistence type="predicted"/>
<dbReference type="PANTHER" id="PTHR37287">
    <property type="entry name" value="INO EIGHTY SUBUNIT 1"/>
    <property type="match status" value="1"/>
</dbReference>
<feature type="region of interest" description="Disordered" evidence="1">
    <location>
        <begin position="1"/>
        <end position="27"/>
    </location>
</feature>
<evidence type="ECO:0000313" key="3">
    <source>
        <dbReference type="Proteomes" id="UP000308199"/>
    </source>
</evidence>
<evidence type="ECO:0000313" key="2">
    <source>
        <dbReference type="EMBL" id="THH10536.1"/>
    </source>
</evidence>
<dbReference type="PANTHER" id="PTHR37287:SF1">
    <property type="entry name" value="INO EIGHTY SUBUNIT 1"/>
    <property type="match status" value="1"/>
</dbReference>
<evidence type="ECO:0008006" key="4">
    <source>
        <dbReference type="Google" id="ProtNLM"/>
    </source>
</evidence>
<comment type="caution">
    <text evidence="2">The sequence shown here is derived from an EMBL/GenBank/DDBJ whole genome shotgun (WGS) entry which is preliminary data.</text>
</comment>
<dbReference type="AlphaFoldDB" id="A0A4S4LF60"/>
<dbReference type="InterPro" id="IPR038014">
    <property type="entry name" value="Ies1"/>
</dbReference>
<protein>
    <recommendedName>
        <fullName evidence="4">Ino eighty subunit 1</fullName>
    </recommendedName>
</protein>